<feature type="compositionally biased region" description="Basic and acidic residues" evidence="1">
    <location>
        <begin position="54"/>
        <end position="65"/>
    </location>
</feature>
<dbReference type="Gene3D" id="1.25.40.20">
    <property type="entry name" value="Ankyrin repeat-containing domain"/>
    <property type="match status" value="1"/>
</dbReference>
<feature type="region of interest" description="Disordered" evidence="1">
    <location>
        <begin position="14"/>
        <end position="85"/>
    </location>
</feature>
<name>A0A699UGQ7_TANCI</name>
<evidence type="ECO:0000313" key="2">
    <source>
        <dbReference type="EMBL" id="GFD22265.1"/>
    </source>
</evidence>
<comment type="caution">
    <text evidence="2">The sequence shown here is derived from an EMBL/GenBank/DDBJ whole genome shotgun (WGS) entry which is preliminary data.</text>
</comment>
<protein>
    <submittedName>
        <fullName evidence="2">Ankyrin repeat domain-containing protein 2B-like</fullName>
    </submittedName>
</protein>
<feature type="non-terminal residue" evidence="2">
    <location>
        <position position="1"/>
    </location>
</feature>
<sequence length="85" mass="8726">NDKDVLAKLGEAMGLPVTGDPTAFAGNSGAGEAEEEVNEDESIVHQTASTGDVEGLKKALESGADKDEEDGEGRTALHFSCGYGE</sequence>
<feature type="compositionally biased region" description="Acidic residues" evidence="1">
    <location>
        <begin position="32"/>
        <end position="41"/>
    </location>
</feature>
<dbReference type="SUPFAM" id="SSF48403">
    <property type="entry name" value="Ankyrin repeat"/>
    <property type="match status" value="1"/>
</dbReference>
<proteinExistence type="predicted"/>
<reference evidence="2" key="1">
    <citation type="journal article" date="2019" name="Sci. Rep.">
        <title>Draft genome of Tanacetum cinerariifolium, the natural source of mosquito coil.</title>
        <authorList>
            <person name="Yamashiro T."/>
            <person name="Shiraishi A."/>
            <person name="Satake H."/>
            <person name="Nakayama K."/>
        </authorList>
    </citation>
    <scope>NUCLEOTIDE SEQUENCE</scope>
</reference>
<evidence type="ECO:0000256" key="1">
    <source>
        <dbReference type="SAM" id="MobiDB-lite"/>
    </source>
</evidence>
<dbReference type="EMBL" id="BKCJ011335853">
    <property type="protein sequence ID" value="GFD22265.1"/>
    <property type="molecule type" value="Genomic_DNA"/>
</dbReference>
<organism evidence="2">
    <name type="scientific">Tanacetum cinerariifolium</name>
    <name type="common">Dalmatian daisy</name>
    <name type="synonym">Chrysanthemum cinerariifolium</name>
    <dbReference type="NCBI Taxonomy" id="118510"/>
    <lineage>
        <taxon>Eukaryota</taxon>
        <taxon>Viridiplantae</taxon>
        <taxon>Streptophyta</taxon>
        <taxon>Embryophyta</taxon>
        <taxon>Tracheophyta</taxon>
        <taxon>Spermatophyta</taxon>
        <taxon>Magnoliopsida</taxon>
        <taxon>eudicotyledons</taxon>
        <taxon>Gunneridae</taxon>
        <taxon>Pentapetalae</taxon>
        <taxon>asterids</taxon>
        <taxon>campanulids</taxon>
        <taxon>Asterales</taxon>
        <taxon>Asteraceae</taxon>
        <taxon>Asteroideae</taxon>
        <taxon>Anthemideae</taxon>
        <taxon>Anthemidinae</taxon>
        <taxon>Tanacetum</taxon>
    </lineage>
</organism>
<feature type="non-terminal residue" evidence="2">
    <location>
        <position position="85"/>
    </location>
</feature>
<gene>
    <name evidence="2" type="ORF">Tci_894234</name>
</gene>
<dbReference type="AlphaFoldDB" id="A0A699UGQ7"/>
<dbReference type="InterPro" id="IPR036770">
    <property type="entry name" value="Ankyrin_rpt-contain_sf"/>
</dbReference>
<accession>A0A699UGQ7</accession>